<dbReference type="AlphaFoldDB" id="A0A0G8BZR9"/>
<dbReference type="EMBL" id="LCYN01000031">
    <property type="protein sequence ID" value="KKZ92406.1"/>
    <property type="molecule type" value="Genomic_DNA"/>
</dbReference>
<evidence type="ECO:0000313" key="2">
    <source>
        <dbReference type="Proteomes" id="UP000035350"/>
    </source>
</evidence>
<dbReference type="Proteomes" id="UP000035350">
    <property type="component" value="Unassembled WGS sequence"/>
</dbReference>
<evidence type="ECO:0000313" key="1">
    <source>
        <dbReference type="EMBL" id="KKZ92406.1"/>
    </source>
</evidence>
<gene>
    <name evidence="1" type="ORF">B4147_1642</name>
</gene>
<reference evidence="1 2" key="1">
    <citation type="journal article" date="2015" name="Genome Announc.">
        <title>Next-Generation Whole-Genome Sequencing of Eight Strains of Bacillus cereus, Isolated from Food.</title>
        <authorList>
            <person name="Krawczyk A.O."/>
            <person name="de Jong A."/>
            <person name="Eijlander R.T."/>
            <person name="Berendsen E.M."/>
            <person name="Holsappel S."/>
            <person name="Wells-Bennik M.H."/>
            <person name="Kuipers O.P."/>
        </authorList>
    </citation>
    <scope>NUCLEOTIDE SEQUENCE [LARGE SCALE GENOMIC DNA]</scope>
    <source>
        <strain evidence="1 2">B4147</strain>
    </source>
</reference>
<protein>
    <submittedName>
        <fullName evidence="1">Uncharacterized protein</fullName>
    </submittedName>
</protein>
<dbReference type="PATRIC" id="fig|1396.433.peg.4360"/>
<accession>A0A0G8BZR9</accession>
<comment type="caution">
    <text evidence="1">The sequence shown here is derived from an EMBL/GenBank/DDBJ whole genome shotgun (WGS) entry which is preliminary data.</text>
</comment>
<organism evidence="1 2">
    <name type="scientific">Bacillus wiedmannii</name>
    <dbReference type="NCBI Taxonomy" id="1890302"/>
    <lineage>
        <taxon>Bacteria</taxon>
        <taxon>Bacillati</taxon>
        <taxon>Bacillota</taxon>
        <taxon>Bacilli</taxon>
        <taxon>Bacillales</taxon>
        <taxon>Bacillaceae</taxon>
        <taxon>Bacillus</taxon>
        <taxon>Bacillus cereus group</taxon>
    </lineage>
</organism>
<sequence length="53" mass="6504">MYFSLDKKITNFLIGKEDIFLWKSQVYVEKNDWFIDTKVSLILKKYILVMRKI</sequence>
<reference evidence="2" key="2">
    <citation type="submission" date="2015-04" db="EMBL/GenBank/DDBJ databases">
        <title>Draft Genome Sequences of Eight Spore-Forming Food Isolates of Bacillus cereus Genome sequencing.</title>
        <authorList>
            <person name="Krawcyk A.O."/>
            <person name="de Jong A."/>
            <person name="Eijlander R.T."/>
            <person name="Berendsen E.M."/>
            <person name="Holsappel S."/>
            <person name="Wells-Bennik M."/>
            <person name="Kuipers O.P."/>
        </authorList>
    </citation>
    <scope>NUCLEOTIDE SEQUENCE [LARGE SCALE GENOMIC DNA]</scope>
    <source>
        <strain evidence="2">B4147</strain>
    </source>
</reference>
<proteinExistence type="predicted"/>
<name>A0A0G8BZR9_9BACI</name>